<evidence type="ECO:0000313" key="2">
    <source>
        <dbReference type="Proteomes" id="UP000008385"/>
    </source>
</evidence>
<dbReference type="HOGENOM" id="CLU_816052_0_0_4"/>
<reference evidence="2" key="1">
    <citation type="submission" date="2006-01" db="EMBL/GenBank/DDBJ databases">
        <title>Genome of the cyst-dividing bacterium Ramlibacter tataouinensis.</title>
        <authorList>
            <person name="Barakat M."/>
            <person name="Ortet P."/>
            <person name="De Luca G."/>
            <person name="Jourlin-Castelli C."/>
            <person name="Ansaldi M."/>
            <person name="Py B."/>
            <person name="Fichant G."/>
            <person name="Coutinho P."/>
            <person name="Voulhoux R."/>
            <person name="Bastien O."/>
            <person name="Roy S."/>
            <person name="Marechal E."/>
            <person name="Henrissat B."/>
            <person name="Quentin Y."/>
            <person name="Noirot P."/>
            <person name="Filloux A."/>
            <person name="Mejean V."/>
            <person name="DuBow M."/>
            <person name="Barras F."/>
            <person name="Heulin T."/>
        </authorList>
    </citation>
    <scope>NUCLEOTIDE SEQUENCE [LARGE SCALE GENOMIC DNA]</scope>
    <source>
        <strain evidence="2">ATCC BAA-407 / DSM 14655 / LMG 21543 / TTB310</strain>
    </source>
</reference>
<dbReference type="KEGG" id="rta:Rta_29760"/>
<dbReference type="RefSeq" id="WP_013902311.1">
    <property type="nucleotide sequence ID" value="NC_015677.1"/>
</dbReference>
<protein>
    <submittedName>
        <fullName evidence="1">Uncharacterized protein</fullName>
    </submittedName>
</protein>
<dbReference type="AlphaFoldDB" id="F5XVX7"/>
<gene>
    <name evidence="1" type="ordered locus">Rta_29760</name>
</gene>
<keyword evidence="2" id="KW-1185">Reference proteome</keyword>
<organism evidence="1 2">
    <name type="scientific">Ramlibacter tataouinensis (strain ATCC BAA-407 / DSM 14655 / LMG 21543 / TTB310)</name>
    <dbReference type="NCBI Taxonomy" id="365046"/>
    <lineage>
        <taxon>Bacteria</taxon>
        <taxon>Pseudomonadati</taxon>
        <taxon>Pseudomonadota</taxon>
        <taxon>Betaproteobacteria</taxon>
        <taxon>Burkholderiales</taxon>
        <taxon>Comamonadaceae</taxon>
        <taxon>Ramlibacter</taxon>
    </lineage>
</organism>
<name>F5XVX7_RAMTT</name>
<proteinExistence type="predicted"/>
<dbReference type="Proteomes" id="UP000008385">
    <property type="component" value="Chromosome"/>
</dbReference>
<reference evidence="1 2" key="2">
    <citation type="journal article" date="2011" name="PLoS ONE">
        <title>The Cyst-Dividing Bacterium Ramlibacter tataouinensis TTB310 Genome Reveals a Well-Stocked Toolbox for Adaptation to a Desert Environment.</title>
        <authorList>
            <person name="De Luca G."/>
            <person name="Barakat M."/>
            <person name="Ortet P."/>
            <person name="Fochesato S."/>
            <person name="Jourlin-Castelli C."/>
            <person name="Ansaldi M."/>
            <person name="Py B."/>
            <person name="Fichant G."/>
            <person name="Coutinho P.M."/>
            <person name="Voulhoux R."/>
            <person name="Bastien O."/>
            <person name="Marechal E."/>
            <person name="Henrissat B."/>
            <person name="Quentin Y."/>
            <person name="Noirot P."/>
            <person name="Filloux A."/>
            <person name="Mejean V."/>
            <person name="Dubow M.S."/>
            <person name="Barras F."/>
            <person name="Barbe V."/>
            <person name="Weissenbach J."/>
            <person name="Mihalcescu I."/>
            <person name="Vermeglio A."/>
            <person name="Achouak W."/>
            <person name="Heulin T."/>
        </authorList>
    </citation>
    <scope>NUCLEOTIDE SEQUENCE [LARGE SCALE GENOMIC DNA]</scope>
    <source>
        <strain evidence="2">ATCC BAA-407 / DSM 14655 / LMG 21543 / TTB310</strain>
    </source>
</reference>
<evidence type="ECO:0000313" key="1">
    <source>
        <dbReference type="EMBL" id="AEG94080.1"/>
    </source>
</evidence>
<sequence length="340" mass="36475">MGKSSGITSLQQSLRQIGSGLKETFNAEARTMGRQARNAMLEGMSSTRTQAEGSPTSLRKTASELRARMNRPTATEITPENVVGAEMLARGLRRTSEALGDLSRSQSDKVRDRMELRGDATGLRTHVKKGFKNGLQQKFAAQLSPLAAMVEQGNVHVRQKLHEHDAMRLSGHSAAILSSDDLDAFKSGLKALPARMQAGPLFALALNSMSYPPELRQQAKALFQELRNDIPDDGAGRLSAIANQPADAHEDAISAQAWLLASAEERDLVGRALELQGRDRGQIESLVVRSSVTDEQVASKDVAVLARSLSIETEDGLQALQARRNQLPAAADGAPAPGAA</sequence>
<dbReference type="EMBL" id="CP000245">
    <property type="protein sequence ID" value="AEG94080.1"/>
    <property type="molecule type" value="Genomic_DNA"/>
</dbReference>
<accession>F5XVX7</accession>